<feature type="compositionally biased region" description="Basic and acidic residues" evidence="1">
    <location>
        <begin position="192"/>
        <end position="201"/>
    </location>
</feature>
<dbReference type="Proteomes" id="UP000268014">
    <property type="component" value="Unassembled WGS sequence"/>
</dbReference>
<feature type="compositionally biased region" description="Polar residues" evidence="1">
    <location>
        <begin position="245"/>
        <end position="259"/>
    </location>
</feature>
<protein>
    <submittedName>
        <fullName evidence="4">Doublecortin domain-containing protein</fullName>
    </submittedName>
</protein>
<feature type="compositionally biased region" description="Low complexity" evidence="1">
    <location>
        <begin position="292"/>
        <end position="305"/>
    </location>
</feature>
<evidence type="ECO:0000313" key="2">
    <source>
        <dbReference type="EMBL" id="VDO35724.1"/>
    </source>
</evidence>
<name>A0A0N4WDT5_HAEPC</name>
<feature type="compositionally biased region" description="Polar residues" evidence="1">
    <location>
        <begin position="203"/>
        <end position="214"/>
    </location>
</feature>
<keyword evidence="3" id="KW-1185">Reference proteome</keyword>
<reference evidence="4" key="1">
    <citation type="submission" date="2017-02" db="UniProtKB">
        <authorList>
            <consortium name="WormBaseParasite"/>
        </authorList>
    </citation>
    <scope>IDENTIFICATION</scope>
</reference>
<feature type="region of interest" description="Disordered" evidence="1">
    <location>
        <begin position="21"/>
        <end position="136"/>
    </location>
</feature>
<feature type="compositionally biased region" description="Acidic residues" evidence="1">
    <location>
        <begin position="112"/>
        <end position="129"/>
    </location>
</feature>
<dbReference type="WBParaSite" id="HPLM_0000876101-mRNA-1">
    <property type="protein sequence ID" value="HPLM_0000876101-mRNA-1"/>
    <property type="gene ID" value="HPLM_0000876101"/>
</dbReference>
<organism evidence="4">
    <name type="scientific">Haemonchus placei</name>
    <name type="common">Barber's pole worm</name>
    <dbReference type="NCBI Taxonomy" id="6290"/>
    <lineage>
        <taxon>Eukaryota</taxon>
        <taxon>Metazoa</taxon>
        <taxon>Ecdysozoa</taxon>
        <taxon>Nematoda</taxon>
        <taxon>Chromadorea</taxon>
        <taxon>Rhabditida</taxon>
        <taxon>Rhabditina</taxon>
        <taxon>Rhabditomorpha</taxon>
        <taxon>Strongyloidea</taxon>
        <taxon>Trichostrongylidae</taxon>
        <taxon>Haemonchus</taxon>
    </lineage>
</organism>
<dbReference type="EMBL" id="UZAF01016923">
    <property type="protein sequence ID" value="VDO35724.1"/>
    <property type="molecule type" value="Genomic_DNA"/>
</dbReference>
<feature type="compositionally biased region" description="Basic and acidic residues" evidence="1">
    <location>
        <begin position="233"/>
        <end position="244"/>
    </location>
</feature>
<feature type="compositionally biased region" description="Basic and acidic residues" evidence="1">
    <location>
        <begin position="166"/>
        <end position="178"/>
    </location>
</feature>
<dbReference type="OrthoDB" id="10502155at2759"/>
<dbReference type="OMA" id="DELHHYK"/>
<evidence type="ECO:0000313" key="4">
    <source>
        <dbReference type="WBParaSite" id="HPLM_0000876101-mRNA-1"/>
    </source>
</evidence>
<evidence type="ECO:0000256" key="1">
    <source>
        <dbReference type="SAM" id="MobiDB-lite"/>
    </source>
</evidence>
<reference evidence="2 3" key="2">
    <citation type="submission" date="2018-11" db="EMBL/GenBank/DDBJ databases">
        <authorList>
            <consortium name="Pathogen Informatics"/>
        </authorList>
    </citation>
    <scope>NUCLEOTIDE SEQUENCE [LARGE SCALE GENOMIC DNA]</scope>
    <source>
        <strain evidence="2 3">MHpl1</strain>
    </source>
</reference>
<accession>A0A0N4WDT5</accession>
<dbReference type="AlphaFoldDB" id="A0A0N4WDT5"/>
<feature type="compositionally biased region" description="Polar residues" evidence="1">
    <location>
        <begin position="376"/>
        <end position="386"/>
    </location>
</feature>
<feature type="compositionally biased region" description="Low complexity" evidence="1">
    <location>
        <begin position="350"/>
        <end position="366"/>
    </location>
</feature>
<feature type="compositionally biased region" description="Polar residues" evidence="1">
    <location>
        <begin position="269"/>
        <end position="281"/>
    </location>
</feature>
<gene>
    <name evidence="2" type="ORF">HPLM_LOCUS8753</name>
</gene>
<proteinExistence type="predicted"/>
<sequence>MPNRNMLGALPYYNRHYRQPLAGLHQSMPTSEEQHTRTDAEPSEGAFGEVTDSKEDEEEDMRKHGGPNARGFPNGDMLEEQPYNNLKYEKNSEVMHPYMPLTEEESMKNNEEESEEQPEEVQAFEEGENESMRKGARRYTEDIPYFNTLEEMSPHGLNSINLRSDVVSEEKQDSKEDENTNEEVFLFSNMADELHHYKGDHGMTSQADQQNTKTMGDEKASLEGAKTAQADQHNSKTTEGEDSSKNATNSQADQQNTKTAGDEAASLANVKTFQADQQNTKTTEDRTASLESTNTSQTDQQNTKTTGDETASLESTTPSIADSSTAEATPSEVIQPETTTTEVKHIQNETESTTTTKNSRSTAQTTPSSHEKTKNIELTSTQNGTDFLNDVRGLEDRSNATVSVE</sequence>
<feature type="compositionally biased region" description="Polar residues" evidence="1">
    <location>
        <begin position="308"/>
        <end position="328"/>
    </location>
</feature>
<evidence type="ECO:0000313" key="3">
    <source>
        <dbReference type="Proteomes" id="UP000268014"/>
    </source>
</evidence>
<feature type="region of interest" description="Disordered" evidence="1">
    <location>
        <begin position="151"/>
        <end position="405"/>
    </location>
</feature>